<dbReference type="OrthoDB" id="10248867at2759"/>
<evidence type="ECO:0000313" key="2">
    <source>
        <dbReference type="Proteomes" id="UP000001194"/>
    </source>
</evidence>
<dbReference type="InterPro" id="IPR029063">
    <property type="entry name" value="SAM-dependent_MTases_sf"/>
</dbReference>
<gene>
    <name evidence="1" type="ORF">LACBIDRAFT_303851</name>
</gene>
<dbReference type="Gene3D" id="3.40.50.150">
    <property type="entry name" value="Vaccinia Virus protein VP39"/>
    <property type="match status" value="1"/>
</dbReference>
<protein>
    <submittedName>
        <fullName evidence="1">Predicted protein</fullName>
    </submittedName>
</protein>
<keyword evidence="2" id="KW-1185">Reference proteome</keyword>
<accession>B0DKH6</accession>
<dbReference type="HOGENOM" id="CLU_915471_0_0_1"/>
<evidence type="ECO:0000313" key="1">
    <source>
        <dbReference type="EMBL" id="EDR05067.1"/>
    </source>
</evidence>
<organism evidence="2">
    <name type="scientific">Laccaria bicolor (strain S238N-H82 / ATCC MYA-4686)</name>
    <name type="common">Bicoloured deceiver</name>
    <name type="synonym">Laccaria laccata var. bicolor</name>
    <dbReference type="NCBI Taxonomy" id="486041"/>
    <lineage>
        <taxon>Eukaryota</taxon>
        <taxon>Fungi</taxon>
        <taxon>Dikarya</taxon>
        <taxon>Basidiomycota</taxon>
        <taxon>Agaricomycotina</taxon>
        <taxon>Agaricomycetes</taxon>
        <taxon>Agaricomycetidae</taxon>
        <taxon>Agaricales</taxon>
        <taxon>Agaricineae</taxon>
        <taxon>Hydnangiaceae</taxon>
        <taxon>Laccaria</taxon>
    </lineage>
</organism>
<dbReference type="AlphaFoldDB" id="B0DKH6"/>
<dbReference type="InParanoid" id="B0DKH6"/>
<dbReference type="GeneID" id="6080033"/>
<sequence>MGCHGNMTKWAKAQVRELLGISQRCRRIKRVDVGRQCMVRGSELVLLHWVVTPGLAFSPEKLVQPFDIVSMQLCMHHTFETVQRRVVCLTGTSLVYRIRFENQDSKPMFGRNYWFLLQDAAENVSEYVARWENFGHKVPPIFEAMAQATAQGFMHCEPEPWAFLGLDDGPRRPGFGTAGSGWLTALGRAWHITNCDVISQMSNDGYASCVATFRYFAFQRKDAGHCREHSWRSSNRDYCLDVALRNRHYAVSSVCETLSRRCGYLQNAGCFELVNFSCYPRDKYALRQKHLGLWSLDNQYACPP</sequence>
<dbReference type="STRING" id="486041.B0DKH6"/>
<dbReference type="RefSeq" id="XP_001884457.1">
    <property type="nucleotide sequence ID" value="XM_001884422.1"/>
</dbReference>
<reference evidence="1 2" key="1">
    <citation type="journal article" date="2008" name="Nature">
        <title>The genome of Laccaria bicolor provides insights into mycorrhizal symbiosis.</title>
        <authorList>
            <person name="Martin F."/>
            <person name="Aerts A."/>
            <person name="Ahren D."/>
            <person name="Brun A."/>
            <person name="Danchin E.G.J."/>
            <person name="Duchaussoy F."/>
            <person name="Gibon J."/>
            <person name="Kohler A."/>
            <person name="Lindquist E."/>
            <person name="Pereda V."/>
            <person name="Salamov A."/>
            <person name="Shapiro H.J."/>
            <person name="Wuyts J."/>
            <person name="Blaudez D."/>
            <person name="Buee M."/>
            <person name="Brokstein P."/>
            <person name="Canbaeck B."/>
            <person name="Cohen D."/>
            <person name="Courty P.E."/>
            <person name="Coutinho P.M."/>
            <person name="Delaruelle C."/>
            <person name="Detter J.C."/>
            <person name="Deveau A."/>
            <person name="DiFazio S."/>
            <person name="Duplessis S."/>
            <person name="Fraissinet-Tachet L."/>
            <person name="Lucic E."/>
            <person name="Frey-Klett P."/>
            <person name="Fourrey C."/>
            <person name="Feussner I."/>
            <person name="Gay G."/>
            <person name="Grimwood J."/>
            <person name="Hoegger P.J."/>
            <person name="Jain P."/>
            <person name="Kilaru S."/>
            <person name="Labbe J."/>
            <person name="Lin Y.C."/>
            <person name="Legue V."/>
            <person name="Le Tacon F."/>
            <person name="Marmeisse R."/>
            <person name="Melayah D."/>
            <person name="Montanini B."/>
            <person name="Muratet M."/>
            <person name="Nehls U."/>
            <person name="Niculita-Hirzel H."/>
            <person name="Oudot-Le Secq M.P."/>
            <person name="Peter M."/>
            <person name="Quesneville H."/>
            <person name="Rajashekar B."/>
            <person name="Reich M."/>
            <person name="Rouhier N."/>
            <person name="Schmutz J."/>
            <person name="Yin T."/>
            <person name="Chalot M."/>
            <person name="Henrissat B."/>
            <person name="Kuees U."/>
            <person name="Lucas S."/>
            <person name="Van de Peer Y."/>
            <person name="Podila G.K."/>
            <person name="Polle A."/>
            <person name="Pukkila P.J."/>
            <person name="Richardson P.M."/>
            <person name="Rouze P."/>
            <person name="Sanders I.R."/>
            <person name="Stajich J.E."/>
            <person name="Tunlid A."/>
            <person name="Tuskan G."/>
            <person name="Grigoriev I.V."/>
        </authorList>
    </citation>
    <scope>NUCLEOTIDE SEQUENCE [LARGE SCALE GENOMIC DNA]</scope>
    <source>
        <strain evidence="2">S238N-H82 / ATCC MYA-4686</strain>
    </source>
</reference>
<dbReference type="KEGG" id="lbc:LACBIDRAFT_303851"/>
<proteinExistence type="predicted"/>
<dbReference type="EMBL" id="DS547115">
    <property type="protein sequence ID" value="EDR05067.1"/>
    <property type="molecule type" value="Genomic_DNA"/>
</dbReference>
<name>B0DKH6_LACBS</name>
<dbReference type="Proteomes" id="UP000001194">
    <property type="component" value="Unassembled WGS sequence"/>
</dbReference>